<accession>A0A6P8B5Q0</accession>
<organism evidence="2 3">
    <name type="scientific">Pyricularia grisea</name>
    <name type="common">Crabgrass-specific blast fungus</name>
    <name type="synonym">Magnaporthe grisea</name>
    <dbReference type="NCBI Taxonomy" id="148305"/>
    <lineage>
        <taxon>Eukaryota</taxon>
        <taxon>Fungi</taxon>
        <taxon>Dikarya</taxon>
        <taxon>Ascomycota</taxon>
        <taxon>Pezizomycotina</taxon>
        <taxon>Sordariomycetes</taxon>
        <taxon>Sordariomycetidae</taxon>
        <taxon>Magnaporthales</taxon>
        <taxon>Pyriculariaceae</taxon>
        <taxon>Pyricularia</taxon>
    </lineage>
</organism>
<feature type="compositionally biased region" description="Polar residues" evidence="1">
    <location>
        <begin position="718"/>
        <end position="730"/>
    </location>
</feature>
<feature type="region of interest" description="Disordered" evidence="1">
    <location>
        <begin position="1158"/>
        <end position="1177"/>
    </location>
</feature>
<proteinExistence type="predicted"/>
<feature type="region of interest" description="Disordered" evidence="1">
    <location>
        <begin position="1184"/>
        <end position="1372"/>
    </location>
</feature>
<feature type="region of interest" description="Disordered" evidence="1">
    <location>
        <begin position="1"/>
        <end position="40"/>
    </location>
</feature>
<feature type="compositionally biased region" description="Acidic residues" evidence="1">
    <location>
        <begin position="349"/>
        <end position="359"/>
    </location>
</feature>
<feature type="region of interest" description="Disordered" evidence="1">
    <location>
        <begin position="588"/>
        <end position="1103"/>
    </location>
</feature>
<feature type="compositionally biased region" description="Basic and acidic residues" evidence="1">
    <location>
        <begin position="926"/>
        <end position="937"/>
    </location>
</feature>
<feature type="compositionally biased region" description="Polar residues" evidence="1">
    <location>
        <begin position="818"/>
        <end position="830"/>
    </location>
</feature>
<evidence type="ECO:0000313" key="2">
    <source>
        <dbReference type="Proteomes" id="UP000515153"/>
    </source>
</evidence>
<dbReference type="Gene3D" id="1.10.20.10">
    <property type="entry name" value="Histone, subunit A"/>
    <property type="match status" value="1"/>
</dbReference>
<feature type="region of interest" description="Disordered" evidence="1">
    <location>
        <begin position="391"/>
        <end position="461"/>
    </location>
</feature>
<dbReference type="Proteomes" id="UP000515153">
    <property type="component" value="Chromosome I"/>
</dbReference>
<feature type="region of interest" description="Disordered" evidence="1">
    <location>
        <begin position="485"/>
        <end position="558"/>
    </location>
</feature>
<dbReference type="InterPro" id="IPR009072">
    <property type="entry name" value="Histone-fold"/>
</dbReference>
<evidence type="ECO:0000313" key="3">
    <source>
        <dbReference type="RefSeq" id="XP_030982493.1"/>
    </source>
</evidence>
<feature type="compositionally biased region" description="Polar residues" evidence="1">
    <location>
        <begin position="1310"/>
        <end position="1321"/>
    </location>
</feature>
<feature type="region of interest" description="Disordered" evidence="1">
    <location>
        <begin position="334"/>
        <end position="378"/>
    </location>
</feature>
<feature type="region of interest" description="Disordered" evidence="1">
    <location>
        <begin position="1387"/>
        <end position="1426"/>
    </location>
</feature>
<reference evidence="2 3" key="1">
    <citation type="journal article" date="2019" name="Mol. Biol. Evol.">
        <title>Blast fungal genomes show frequent chromosomal changes, gene gains and losses, and effector gene turnover.</title>
        <authorList>
            <person name="Gomez Luciano L.B."/>
            <person name="Jason Tsai I."/>
            <person name="Chuma I."/>
            <person name="Tosa Y."/>
            <person name="Chen Y.H."/>
            <person name="Li J.Y."/>
            <person name="Li M.Y."/>
            <person name="Jade Lu M.Y."/>
            <person name="Nakayashiki H."/>
            <person name="Li W.H."/>
        </authorList>
    </citation>
    <scope>NUCLEOTIDE SEQUENCE [LARGE SCALE GENOMIC DNA]</scope>
    <source>
        <strain evidence="2 3">NI907</strain>
    </source>
</reference>
<feature type="compositionally biased region" description="Basic and acidic residues" evidence="1">
    <location>
        <begin position="948"/>
        <end position="960"/>
    </location>
</feature>
<dbReference type="GeneID" id="41961154"/>
<feature type="compositionally biased region" description="Low complexity" evidence="1">
    <location>
        <begin position="658"/>
        <end position="670"/>
    </location>
</feature>
<feature type="compositionally biased region" description="Basic and acidic residues" evidence="1">
    <location>
        <begin position="1091"/>
        <end position="1103"/>
    </location>
</feature>
<evidence type="ECO:0000256" key="1">
    <source>
        <dbReference type="SAM" id="MobiDB-lite"/>
    </source>
</evidence>
<sequence length="1426" mass="154300">MANMTPPTDHGSGRMSSVSSMGPPKVRSRTHSLSSDRASTIGAGLMSPPLTVSPEAAFIAAAAASQIVTNDHDAHQDIWYDQQGIEPPSETVLVSPAALALINNFLDRLLFNLLSTAKSTSLAALRPAVSEVLKPKLAKDAIYQADEELQEYLGGGDDEDYGSPRRSESARDWDLELVWKRTRLRCMVYSSLGDLEEEDEDFHMEQENLLTGDETVEETISPAVAIFLTSVLEFMGEQALIVAGQAAFQRMRHQYEKSLREGTRSPADVADRIVVGDSDVERIALDRTLGRLWRSWKKQMRSPVLAQEPTFRNFSRDSARSGSVKDYRWRSLSVEPPRTRNDGSVSPLEADEESTEPDMDSAGAEKPAASVPLPVGPDDMLEILIPGLAHYSDDEEEPYESKSETLPRRPKSMLLSPLAAGVRDPPTPATSVPCTPKFPPRKRANSLPTPAASPFSSPANKHIETVTSPAEDDGAALCEPVTSNLETQNMSGGNNEVPATRVPPLSQKSSNAVTTELRADKEVQRPTIQQRRMSSAQIAAMIAGSSGSKSPGIAARSPGLPAISPAVAAAPEQELNDEAEEIEEFCEEPEILTTSRISVSGRSTSPTISERSKPAITIGIPKRSASVHSVRVIEVATPRSPMSRSRNSSADAQERTSLRSSNLSRTDSNNAFTPPIREEGARQTSPTRKAYPFPTKSTRLHQSDSISEAEESIGSPVPTMSVSTLSSRTPTPLLDQKPTTSYDDLEAQAQAQPPTIFTVPRDSNSQGRNSPATKVTIVSSSSSSGTFYHEDKSTVPSKSRSATQTNADVPCPPERSSNRPQGTSPSTRQASSTTTVSVERSSPNRRAPSQTREAVEPPRERSITPMSMEKGSNRKHHDSVSTVSSLQQRLKPVRASQDSTRPVDIKTFDELIQSDETIQYTLTPENMRDIDSTRSGKNDSPVLRPKSRKGEENKFQEHSRSASTPTGGPRAVDLKRSASVSRAGALSSHPINEGAPLSGPIPRAPGLTPSKSYGAGPQARDARIPLESLTEFADFIRATGPPGASGSMGASSSRTPASSVSRTTAGPAAGSKQSLESSGRASNTSNRARYQARDAAIDPREDNSDLIDFIRRGPQTKDNPRIPRTVAPFRNTMDSDQFATASGGKAVDATLPDLRHSAASTSVTENSVPSSINSQSALLRKDKSLAGARGGQGNTNMFDEEDMIPKRKQRRVRDPYAIDFSDEEDDEFEEATPKPPRRLQPPIEKEETLAEFLMNVPPPKETSPVPFNLPSQNPPTPKKKSSTASLISRFTRRDSTKSDRNKAEKESNKLTKQPDPNSVAPQSRAGGGRGYVPIQVNLPPGVHDYGAVSPRPKTTGSSGRVPMRKFEPREAVPVPNRAISELADFLRNSEPPRNFGPAAYGGENGQRLPKQFSESGQRLPKQFAQS</sequence>
<reference evidence="3" key="3">
    <citation type="submission" date="2025-08" db="UniProtKB">
        <authorList>
            <consortium name="RefSeq"/>
        </authorList>
    </citation>
    <scope>IDENTIFICATION</scope>
    <source>
        <strain evidence="3">NI907</strain>
    </source>
</reference>
<name>A0A6P8B5Q0_PYRGI</name>
<feature type="compositionally biased region" description="Polar residues" evidence="1">
    <location>
        <begin position="526"/>
        <end position="537"/>
    </location>
</feature>
<dbReference type="KEGG" id="pgri:PgNI_06219"/>
<feature type="compositionally biased region" description="Basic and acidic residues" evidence="1">
    <location>
        <begin position="1291"/>
        <end position="1309"/>
    </location>
</feature>
<feature type="compositionally biased region" description="Basic and acidic residues" evidence="1">
    <location>
        <begin position="853"/>
        <end position="862"/>
    </location>
</feature>
<feature type="compositionally biased region" description="Low complexity" evidence="1">
    <location>
        <begin position="638"/>
        <end position="649"/>
    </location>
</feature>
<feature type="compositionally biased region" description="Polar residues" evidence="1">
    <location>
        <begin position="794"/>
        <end position="807"/>
    </location>
</feature>
<feature type="compositionally biased region" description="Polar residues" evidence="1">
    <location>
        <begin position="485"/>
        <end position="494"/>
    </location>
</feature>
<feature type="compositionally biased region" description="Low complexity" evidence="1">
    <location>
        <begin position="1040"/>
        <end position="1065"/>
    </location>
</feature>
<protein>
    <submittedName>
        <fullName evidence="3">Uncharacterized protein</fullName>
    </submittedName>
</protein>
<gene>
    <name evidence="3" type="ORF">PgNI_06219</name>
</gene>
<feature type="compositionally biased region" description="Low complexity" evidence="1">
    <location>
        <begin position="450"/>
        <end position="459"/>
    </location>
</feature>
<feature type="compositionally biased region" description="Polar residues" evidence="1">
    <location>
        <begin position="592"/>
        <end position="609"/>
    </location>
</feature>
<feature type="compositionally biased region" description="Acidic residues" evidence="1">
    <location>
        <begin position="1220"/>
        <end position="1230"/>
    </location>
</feature>
<dbReference type="RefSeq" id="XP_030982493.1">
    <property type="nucleotide sequence ID" value="XM_031126245.1"/>
</dbReference>
<keyword evidence="2" id="KW-1185">Reference proteome</keyword>
<feature type="compositionally biased region" description="Polar residues" evidence="1">
    <location>
        <begin position="749"/>
        <end position="778"/>
    </location>
</feature>
<reference evidence="3" key="2">
    <citation type="submission" date="2019-10" db="EMBL/GenBank/DDBJ databases">
        <authorList>
            <consortium name="NCBI Genome Project"/>
        </authorList>
    </citation>
    <scope>NUCLEOTIDE SEQUENCE</scope>
    <source>
        <strain evidence="3">NI907</strain>
    </source>
</reference>
<feature type="compositionally biased region" description="Low complexity" evidence="1">
    <location>
        <begin position="13"/>
        <end position="22"/>
    </location>
</feature>
<feature type="compositionally biased region" description="Polar residues" evidence="1">
    <location>
        <begin position="1071"/>
        <end position="1088"/>
    </location>
</feature>
<feature type="compositionally biased region" description="Polar residues" evidence="1">
    <location>
        <begin position="914"/>
        <end position="924"/>
    </location>
</feature>
<dbReference type="GO" id="GO:0046982">
    <property type="term" value="F:protein heterodimerization activity"/>
    <property type="evidence" value="ECO:0007669"/>
    <property type="project" value="InterPro"/>
</dbReference>